<gene>
    <name evidence="1" type="ORF">BpHYR1_040699</name>
</gene>
<protein>
    <submittedName>
        <fullName evidence="1">Uncharacterized protein</fullName>
    </submittedName>
</protein>
<dbReference type="EMBL" id="REGN01006567">
    <property type="protein sequence ID" value="RNA09013.1"/>
    <property type="molecule type" value="Genomic_DNA"/>
</dbReference>
<comment type="caution">
    <text evidence="1">The sequence shown here is derived from an EMBL/GenBank/DDBJ whole genome shotgun (WGS) entry which is preliminary data.</text>
</comment>
<organism evidence="1 2">
    <name type="scientific">Brachionus plicatilis</name>
    <name type="common">Marine rotifer</name>
    <name type="synonym">Brachionus muelleri</name>
    <dbReference type="NCBI Taxonomy" id="10195"/>
    <lineage>
        <taxon>Eukaryota</taxon>
        <taxon>Metazoa</taxon>
        <taxon>Spiralia</taxon>
        <taxon>Gnathifera</taxon>
        <taxon>Rotifera</taxon>
        <taxon>Eurotatoria</taxon>
        <taxon>Monogononta</taxon>
        <taxon>Pseudotrocha</taxon>
        <taxon>Ploima</taxon>
        <taxon>Brachionidae</taxon>
        <taxon>Brachionus</taxon>
    </lineage>
</organism>
<proteinExistence type="predicted"/>
<dbReference type="Proteomes" id="UP000276133">
    <property type="component" value="Unassembled WGS sequence"/>
</dbReference>
<reference evidence="1 2" key="1">
    <citation type="journal article" date="2018" name="Sci. Rep.">
        <title>Genomic signatures of local adaptation to the degree of environmental predictability in rotifers.</title>
        <authorList>
            <person name="Franch-Gras L."/>
            <person name="Hahn C."/>
            <person name="Garcia-Roger E.M."/>
            <person name="Carmona M.J."/>
            <person name="Serra M."/>
            <person name="Gomez A."/>
        </authorList>
    </citation>
    <scope>NUCLEOTIDE SEQUENCE [LARGE SCALE GENOMIC DNA]</scope>
    <source>
        <strain evidence="1">HYR1</strain>
    </source>
</reference>
<accession>A0A3M7QCJ2</accession>
<dbReference type="AlphaFoldDB" id="A0A3M7QCJ2"/>
<name>A0A3M7QCJ2_BRAPC</name>
<evidence type="ECO:0000313" key="2">
    <source>
        <dbReference type="Proteomes" id="UP000276133"/>
    </source>
</evidence>
<keyword evidence="2" id="KW-1185">Reference proteome</keyword>
<sequence length="86" mass="9857">MMVRNDPLIYSQNNNIPIVVGTHQGHTSPWPDVFYSAAKITVFYKNEQILQSRSVHLFLPKLTEQNGTVNFPKKNKFKKTGTDHVT</sequence>
<evidence type="ECO:0000313" key="1">
    <source>
        <dbReference type="EMBL" id="RNA09013.1"/>
    </source>
</evidence>